<name>A0A7G9WDG5_ALKCA</name>
<feature type="domain" description="DUF1653" evidence="1">
    <location>
        <begin position="2"/>
        <end position="53"/>
    </location>
</feature>
<organism evidence="2 3">
    <name type="scientific">Alkalicella caledoniensis</name>
    <dbReference type="NCBI Taxonomy" id="2731377"/>
    <lineage>
        <taxon>Bacteria</taxon>
        <taxon>Bacillati</taxon>
        <taxon>Bacillota</taxon>
        <taxon>Clostridia</taxon>
        <taxon>Eubacteriales</taxon>
        <taxon>Proteinivoracaceae</taxon>
        <taxon>Alkalicella</taxon>
    </lineage>
</organism>
<keyword evidence="3" id="KW-1185">Reference proteome</keyword>
<reference evidence="2 3" key="1">
    <citation type="submission" date="2020-07" db="EMBL/GenBank/DDBJ databases">
        <title>Alkalicella. sp. LB2 genome.</title>
        <authorList>
            <person name="Postec A."/>
            <person name="Quemeneur M."/>
        </authorList>
    </citation>
    <scope>NUCLEOTIDE SEQUENCE [LARGE SCALE GENOMIC DNA]</scope>
    <source>
        <strain evidence="2 3">LB2</strain>
    </source>
</reference>
<accession>A0A7G9WDG5</accession>
<dbReference type="Gene3D" id="2.30.30.320">
    <property type="entry name" value="DUF1653-like domain"/>
    <property type="match status" value="1"/>
</dbReference>
<dbReference type="Pfam" id="PF07866">
    <property type="entry name" value="DUF1653"/>
    <property type="match status" value="1"/>
</dbReference>
<dbReference type="AlphaFoldDB" id="A0A7G9WDG5"/>
<sequence>MEYKVLYIARHSETEEELVIYQCLYGDYSIWARPLNMFMEETIVDGKPVKRFALVK</sequence>
<gene>
    <name evidence="2" type="ORF">HYG86_15400</name>
</gene>
<dbReference type="InterPro" id="IPR037135">
    <property type="entry name" value="DUF1653-like_dom_sf"/>
</dbReference>
<evidence type="ECO:0000313" key="2">
    <source>
        <dbReference type="EMBL" id="QNO16727.1"/>
    </source>
</evidence>
<evidence type="ECO:0000259" key="1">
    <source>
        <dbReference type="Pfam" id="PF07866"/>
    </source>
</evidence>
<dbReference type="EMBL" id="CP058559">
    <property type="protein sequence ID" value="QNO16727.1"/>
    <property type="molecule type" value="Genomic_DNA"/>
</dbReference>
<dbReference type="KEGG" id="acae:HYG86_15400"/>
<proteinExistence type="predicted"/>
<protein>
    <submittedName>
        <fullName evidence="2">DUF1653 domain-containing protein</fullName>
    </submittedName>
</protein>
<evidence type="ECO:0000313" key="3">
    <source>
        <dbReference type="Proteomes" id="UP000516160"/>
    </source>
</evidence>
<dbReference type="InterPro" id="IPR023387">
    <property type="entry name" value="DUF1653-like_dom"/>
</dbReference>
<dbReference type="Proteomes" id="UP000516160">
    <property type="component" value="Chromosome"/>
</dbReference>